<keyword evidence="4 8" id="KW-0560">Oxidoreductase</keyword>
<comment type="catalytic activity">
    <reaction evidence="8">
        <text>a 5-methoxy-2-methyl-3-(all-trans-polyprenyl)benzene-1,4-diol + AH2 + O2 = a 3-demethylubiquinol + A + H2O</text>
        <dbReference type="Rhea" id="RHEA:50908"/>
        <dbReference type="Rhea" id="RHEA-COMP:10859"/>
        <dbReference type="Rhea" id="RHEA-COMP:10914"/>
        <dbReference type="ChEBI" id="CHEBI:13193"/>
        <dbReference type="ChEBI" id="CHEBI:15377"/>
        <dbReference type="ChEBI" id="CHEBI:15379"/>
        <dbReference type="ChEBI" id="CHEBI:17499"/>
        <dbReference type="ChEBI" id="CHEBI:84167"/>
        <dbReference type="ChEBI" id="CHEBI:84422"/>
        <dbReference type="EC" id="1.14.99.60"/>
    </reaction>
</comment>
<dbReference type="InterPro" id="IPR012347">
    <property type="entry name" value="Ferritin-like"/>
</dbReference>
<evidence type="ECO:0000256" key="9">
    <source>
        <dbReference type="SAM" id="MobiDB-lite"/>
    </source>
</evidence>
<comment type="caution">
    <text evidence="10">The sequence shown here is derived from an EMBL/GenBank/DDBJ whole genome shotgun (WGS) entry which is preliminary data.</text>
</comment>
<dbReference type="RefSeq" id="WP_081837241.1">
    <property type="nucleotide sequence ID" value="NZ_BKCN01000026.1"/>
</dbReference>
<dbReference type="PANTHER" id="PTHR11237">
    <property type="entry name" value="COENZYME Q10 BIOSYNTHESIS PROTEIN 7"/>
    <property type="match status" value="1"/>
</dbReference>
<proteinExistence type="inferred from homology"/>
<feature type="binding site" evidence="8">
    <location>
        <position position="167"/>
    </location>
    <ligand>
        <name>Fe cation</name>
        <dbReference type="ChEBI" id="CHEBI:24875"/>
        <label>1</label>
    </ligand>
</feature>
<feature type="binding site" evidence="8">
    <location>
        <position position="83"/>
    </location>
    <ligand>
        <name>Fe cation</name>
        <dbReference type="ChEBI" id="CHEBI:24875"/>
        <label>1</label>
    </ligand>
</feature>
<dbReference type="AlphaFoldDB" id="A0A5A7NBK5"/>
<dbReference type="CDD" id="cd01042">
    <property type="entry name" value="DMQH"/>
    <property type="match status" value="1"/>
</dbReference>
<gene>
    <name evidence="8 10" type="primary">coq7</name>
    <name evidence="10" type="ORF">JCM17846_31700</name>
</gene>
<feature type="binding site" evidence="8">
    <location>
        <position position="135"/>
    </location>
    <ligand>
        <name>Fe cation</name>
        <dbReference type="ChEBI" id="CHEBI:24875"/>
        <label>2</label>
    </ligand>
</feature>
<feature type="binding site" evidence="8">
    <location>
        <position position="86"/>
    </location>
    <ligand>
        <name>Fe cation</name>
        <dbReference type="ChEBI" id="CHEBI:24875"/>
        <label>1</label>
    </ligand>
</feature>
<dbReference type="Proteomes" id="UP000324996">
    <property type="component" value="Unassembled WGS sequence"/>
</dbReference>
<dbReference type="GO" id="GO:0005886">
    <property type="term" value="C:plasma membrane"/>
    <property type="evidence" value="ECO:0007669"/>
    <property type="project" value="UniProtKB-SubCell"/>
</dbReference>
<feature type="region of interest" description="Disordered" evidence="9">
    <location>
        <begin position="1"/>
        <end position="38"/>
    </location>
</feature>
<accession>A0A5A7NBK5</accession>
<keyword evidence="2 8" id="KW-0831">Ubiquinone biosynthesis</keyword>
<keyword evidence="8" id="KW-1003">Cell membrane</keyword>
<comment type="similarity">
    <text evidence="8">Belongs to the COQ7 family.</text>
</comment>
<evidence type="ECO:0000256" key="3">
    <source>
        <dbReference type="ARBA" id="ARBA00022723"/>
    </source>
</evidence>
<evidence type="ECO:0000313" key="11">
    <source>
        <dbReference type="Proteomes" id="UP000324996"/>
    </source>
</evidence>
<evidence type="ECO:0000256" key="4">
    <source>
        <dbReference type="ARBA" id="ARBA00023002"/>
    </source>
</evidence>
<feature type="binding site" evidence="8">
    <location>
        <position position="83"/>
    </location>
    <ligand>
        <name>Fe cation</name>
        <dbReference type="ChEBI" id="CHEBI:24875"/>
        <label>2</label>
    </ligand>
</feature>
<dbReference type="HAMAP" id="MF_01658">
    <property type="entry name" value="COQ7"/>
    <property type="match status" value="1"/>
</dbReference>
<dbReference type="EMBL" id="BKCN01000026">
    <property type="protein sequence ID" value="GER05488.1"/>
    <property type="molecule type" value="Genomic_DNA"/>
</dbReference>
<evidence type="ECO:0000256" key="6">
    <source>
        <dbReference type="ARBA" id="ARBA00023033"/>
    </source>
</evidence>
<keyword evidence="11" id="KW-1185">Reference proteome</keyword>
<dbReference type="PANTHER" id="PTHR11237:SF4">
    <property type="entry name" value="5-DEMETHOXYUBIQUINONE HYDROXYLASE, MITOCHONDRIAL"/>
    <property type="match status" value="1"/>
</dbReference>
<keyword evidence="7 8" id="KW-0472">Membrane</keyword>
<feature type="binding site" evidence="8">
    <location>
        <position position="167"/>
    </location>
    <ligand>
        <name>Fe cation</name>
        <dbReference type="ChEBI" id="CHEBI:24875"/>
        <label>2</label>
    </ligand>
</feature>
<comment type="subcellular location">
    <subcellularLocation>
        <location evidence="8">Cell membrane</location>
        <topology evidence="8">Peripheral membrane protein</topology>
    </subcellularLocation>
</comment>
<name>A0A5A7NBK5_9PROT</name>
<dbReference type="InterPro" id="IPR011566">
    <property type="entry name" value="Ubq_synth_Coq7"/>
</dbReference>
<feature type="compositionally biased region" description="Polar residues" evidence="9">
    <location>
        <begin position="7"/>
        <end position="19"/>
    </location>
</feature>
<evidence type="ECO:0000256" key="5">
    <source>
        <dbReference type="ARBA" id="ARBA00023004"/>
    </source>
</evidence>
<keyword evidence="6 8" id="KW-0503">Monooxygenase</keyword>
<keyword evidence="5 8" id="KW-0408">Iron</keyword>
<keyword evidence="3 8" id="KW-0479">Metal-binding</keyword>
<dbReference type="EC" id="1.14.99.60" evidence="8"/>
<evidence type="ECO:0000313" key="10">
    <source>
        <dbReference type="EMBL" id="GER05488.1"/>
    </source>
</evidence>
<dbReference type="GO" id="GO:0008682">
    <property type="term" value="F:3-demethoxyubiquinol 3-hydroxylase activity"/>
    <property type="evidence" value="ECO:0007669"/>
    <property type="project" value="UniProtKB-EC"/>
</dbReference>
<dbReference type="SUPFAM" id="SSF47240">
    <property type="entry name" value="Ferritin-like"/>
    <property type="match status" value="1"/>
</dbReference>
<evidence type="ECO:0000256" key="7">
    <source>
        <dbReference type="ARBA" id="ARBA00023136"/>
    </source>
</evidence>
<reference evidence="10 11" key="1">
    <citation type="submission" date="2019-09" db="EMBL/GenBank/DDBJ databases">
        <title>NBRP : Genome information of microbial organism related human and environment.</title>
        <authorList>
            <person name="Hattori M."/>
            <person name="Oshima K."/>
            <person name="Inaba H."/>
            <person name="Suda W."/>
            <person name="Sakamoto M."/>
            <person name="Iino T."/>
            <person name="Kitahara M."/>
            <person name="Oshida Y."/>
            <person name="Iida T."/>
            <person name="Kudo T."/>
            <person name="Itoh T."/>
            <person name="Ohkuma M."/>
        </authorList>
    </citation>
    <scope>NUCLEOTIDE SEQUENCE [LARGE SCALE GENOMIC DNA]</scope>
    <source>
        <strain evidence="10 11">Q-1</strain>
    </source>
</reference>
<evidence type="ECO:0000256" key="2">
    <source>
        <dbReference type="ARBA" id="ARBA00022688"/>
    </source>
</evidence>
<comment type="pathway">
    <text evidence="1 8">Cofactor biosynthesis; ubiquinone biosynthesis.</text>
</comment>
<dbReference type="Gene3D" id="1.20.1260.10">
    <property type="match status" value="1"/>
</dbReference>
<comment type="function">
    <text evidence="8">Catalyzes the hydroxylation of 2-nonaprenyl-3-methyl-6-methoxy-1,4-benzoquinol during ubiquinone biosynthesis.</text>
</comment>
<dbReference type="GO" id="GO:0046872">
    <property type="term" value="F:metal ion binding"/>
    <property type="evidence" value="ECO:0007669"/>
    <property type="project" value="UniProtKB-KW"/>
</dbReference>
<comment type="cofactor">
    <cofactor evidence="8">
        <name>Fe cation</name>
        <dbReference type="ChEBI" id="CHEBI:24875"/>
    </cofactor>
    <text evidence="8">Binds 2 iron ions per subunit.</text>
</comment>
<evidence type="ECO:0000256" key="1">
    <source>
        <dbReference type="ARBA" id="ARBA00004749"/>
    </source>
</evidence>
<organism evidence="10 11">
    <name type="scientific">Iodidimonas nitroreducens</name>
    <dbReference type="NCBI Taxonomy" id="1236968"/>
    <lineage>
        <taxon>Bacteria</taxon>
        <taxon>Pseudomonadati</taxon>
        <taxon>Pseudomonadota</taxon>
        <taxon>Alphaproteobacteria</taxon>
        <taxon>Iodidimonadales</taxon>
        <taxon>Iodidimonadaceae</taxon>
        <taxon>Iodidimonas</taxon>
    </lineage>
</organism>
<sequence>MADPTKSIETSRIVPSTKSAAPAKMVPPRPLPGDRQRGESIDEMIRVDHAGEYGAARIYAGQLAVLGHGHRLSPLIRHMAKQEARHLQRFDELLIERRVRPSLLSPFWHVAGYALGAGTALMGERALMACTAAVEEVIDDHYESQRRALGDKEPELAETIADFQSEEAEHRETALAHGAEDTPGYGLLAGAIKSGCRLAIAMARKL</sequence>
<protein>
    <recommendedName>
        <fullName evidence="8">3-demethoxyubiquinol 3-hydroxylase</fullName>
        <shortName evidence="8">DMQ hydroxylase</shortName>
        <ecNumber evidence="8">1.14.99.60</ecNumber>
    </recommendedName>
    <alternativeName>
        <fullName evidence="8">2-nonaprenyl-3-methyl-6-methoxy-1,4-benzoquinol hydroxylase</fullName>
    </alternativeName>
</protein>
<dbReference type="GO" id="GO:0006744">
    <property type="term" value="P:ubiquinone biosynthetic process"/>
    <property type="evidence" value="ECO:0007669"/>
    <property type="project" value="UniProtKB-UniRule"/>
</dbReference>
<dbReference type="Pfam" id="PF03232">
    <property type="entry name" value="COQ7"/>
    <property type="match status" value="1"/>
</dbReference>
<feature type="binding site" evidence="8">
    <location>
        <position position="52"/>
    </location>
    <ligand>
        <name>Fe cation</name>
        <dbReference type="ChEBI" id="CHEBI:24875"/>
        <label>1</label>
    </ligand>
</feature>
<dbReference type="UniPathway" id="UPA00232"/>
<evidence type="ECO:0000256" key="8">
    <source>
        <dbReference type="HAMAP-Rule" id="MF_01658"/>
    </source>
</evidence>
<dbReference type="InterPro" id="IPR009078">
    <property type="entry name" value="Ferritin-like_SF"/>
</dbReference>
<feature type="binding site" evidence="8">
    <location>
        <position position="170"/>
    </location>
    <ligand>
        <name>Fe cation</name>
        <dbReference type="ChEBI" id="CHEBI:24875"/>
        <label>2</label>
    </ligand>
</feature>